<dbReference type="Proteomes" id="UP000676336">
    <property type="component" value="Unassembled WGS sequence"/>
</dbReference>
<dbReference type="GO" id="GO:0030055">
    <property type="term" value="C:cell-substrate junction"/>
    <property type="evidence" value="ECO:0007669"/>
    <property type="project" value="TreeGrafter"/>
</dbReference>
<dbReference type="GO" id="GO:0005178">
    <property type="term" value="F:integrin binding"/>
    <property type="evidence" value="ECO:0007669"/>
    <property type="project" value="TreeGrafter"/>
</dbReference>
<feature type="non-terminal residue" evidence="3">
    <location>
        <position position="61"/>
    </location>
</feature>
<dbReference type="GO" id="GO:0007160">
    <property type="term" value="P:cell-matrix adhesion"/>
    <property type="evidence" value="ECO:0007669"/>
    <property type="project" value="TreeGrafter"/>
</dbReference>
<evidence type="ECO:0000313" key="4">
    <source>
        <dbReference type="Proteomes" id="UP000676336"/>
    </source>
</evidence>
<dbReference type="Proteomes" id="UP000681720">
    <property type="component" value="Unassembled WGS sequence"/>
</dbReference>
<organism evidence="3 4">
    <name type="scientific">Rotaria magnacalcarata</name>
    <dbReference type="NCBI Taxonomy" id="392030"/>
    <lineage>
        <taxon>Eukaryota</taxon>
        <taxon>Metazoa</taxon>
        <taxon>Spiralia</taxon>
        <taxon>Gnathifera</taxon>
        <taxon>Rotifera</taxon>
        <taxon>Eurotatoria</taxon>
        <taxon>Bdelloidea</taxon>
        <taxon>Philodinida</taxon>
        <taxon>Philodinidae</taxon>
        <taxon>Rotaria</taxon>
    </lineage>
</organism>
<protein>
    <submittedName>
        <fullName evidence="3">Uncharacterized protein</fullName>
    </submittedName>
</protein>
<accession>A0A8S3AX87</accession>
<dbReference type="AlphaFoldDB" id="A0A8S3AX87"/>
<dbReference type="PANTHER" id="PTHR16160:SF13">
    <property type="entry name" value="FERMITIN 2-RELATED"/>
    <property type="match status" value="1"/>
</dbReference>
<evidence type="ECO:0000313" key="1">
    <source>
        <dbReference type="EMBL" id="CAF4474229.1"/>
    </source>
</evidence>
<sequence length="61" mass="7059">LIRLQLPDLRILSHYADFSVSVYVSVCKICKDFGIRHAEELSILRLPKVSNANENRASFRR</sequence>
<reference evidence="3" key="1">
    <citation type="submission" date="2021-02" db="EMBL/GenBank/DDBJ databases">
        <authorList>
            <person name="Nowell W R."/>
        </authorList>
    </citation>
    <scope>NUCLEOTIDE SEQUENCE</scope>
</reference>
<dbReference type="GO" id="GO:0007229">
    <property type="term" value="P:integrin-mediated signaling pathway"/>
    <property type="evidence" value="ECO:0007669"/>
    <property type="project" value="InterPro"/>
</dbReference>
<proteinExistence type="predicted"/>
<dbReference type="EMBL" id="CAJOBJ010091581">
    <property type="protein sequence ID" value="CAF4545632.1"/>
    <property type="molecule type" value="Genomic_DNA"/>
</dbReference>
<evidence type="ECO:0000313" key="2">
    <source>
        <dbReference type="EMBL" id="CAF4545632.1"/>
    </source>
</evidence>
<dbReference type="Proteomes" id="UP000681967">
    <property type="component" value="Unassembled WGS sequence"/>
</dbReference>
<dbReference type="PANTHER" id="PTHR16160">
    <property type="entry name" value="FERMITIN 2-RELATED"/>
    <property type="match status" value="1"/>
</dbReference>
<feature type="non-terminal residue" evidence="3">
    <location>
        <position position="1"/>
    </location>
</feature>
<comment type="caution">
    <text evidence="3">The sequence shown here is derived from an EMBL/GenBank/DDBJ whole genome shotgun (WGS) entry which is preliminary data.</text>
</comment>
<dbReference type="InterPro" id="IPR037843">
    <property type="entry name" value="Kindlin/fermitin"/>
</dbReference>
<gene>
    <name evidence="1" type="ORF">BYL167_LOCUS34816</name>
    <name evidence="2" type="ORF">GIL414_LOCUS36621</name>
    <name evidence="3" type="ORF">SMN809_LOCUS46102</name>
</gene>
<dbReference type="EMBL" id="CAJOBI010142722">
    <property type="protein sequence ID" value="CAF4775165.1"/>
    <property type="molecule type" value="Genomic_DNA"/>
</dbReference>
<name>A0A8S3AX87_9BILA</name>
<evidence type="ECO:0000313" key="3">
    <source>
        <dbReference type="EMBL" id="CAF4775165.1"/>
    </source>
</evidence>
<dbReference type="EMBL" id="CAJOBH010071528">
    <property type="protein sequence ID" value="CAF4474229.1"/>
    <property type="molecule type" value="Genomic_DNA"/>
</dbReference>